<protein>
    <submittedName>
        <fullName evidence="1">Uncharacterized protein</fullName>
    </submittedName>
</protein>
<gene>
    <name evidence="1" type="ORF">X560_2242</name>
</gene>
<dbReference type="AlphaFoldDB" id="A0A0J8J265"/>
<dbReference type="EMBL" id="AZHO01000030">
    <property type="protein sequence ID" value="KMT58416.1"/>
    <property type="molecule type" value="Genomic_DNA"/>
</dbReference>
<proteinExistence type="predicted"/>
<evidence type="ECO:0000313" key="1">
    <source>
        <dbReference type="EMBL" id="KMT58416.1"/>
    </source>
</evidence>
<name>A0A0J8J265_9LIST</name>
<dbReference type="Proteomes" id="UP000052258">
    <property type="component" value="Unassembled WGS sequence"/>
</dbReference>
<keyword evidence="2" id="KW-1185">Reference proteome</keyword>
<organism evidence="1 2">
    <name type="scientific">Listeria fleischmannii 1991</name>
    <dbReference type="NCBI Taxonomy" id="1430899"/>
    <lineage>
        <taxon>Bacteria</taxon>
        <taxon>Bacillati</taxon>
        <taxon>Bacillota</taxon>
        <taxon>Bacilli</taxon>
        <taxon>Bacillales</taxon>
        <taxon>Listeriaceae</taxon>
        <taxon>Listeria</taxon>
    </lineage>
</organism>
<reference evidence="1 2" key="1">
    <citation type="journal article" date="2015" name="Genome Biol. Evol.">
        <title>Comparative Genomics of Listeria Sensu Lato: Genus-Wide Differences in Evolutionary Dynamics and the Progressive Gain of Complex, Potentially Pathogenicity-Related Traits through Lateral Gene Transfer.</title>
        <authorList>
            <person name="Chiara M."/>
            <person name="Caruso M."/>
            <person name="D'Erchia A.M."/>
            <person name="Manzari C."/>
            <person name="Fraccalvieri R."/>
            <person name="Goffredo E."/>
            <person name="Latorre L."/>
            <person name="Miccolupo A."/>
            <person name="Padalino I."/>
            <person name="Santagada G."/>
            <person name="Chiocco D."/>
            <person name="Pesole G."/>
            <person name="Horner D.S."/>
            <person name="Parisi A."/>
        </authorList>
    </citation>
    <scope>NUCLEOTIDE SEQUENCE [LARGE SCALE GENOMIC DNA]</scope>
    <source>
        <strain evidence="1 2">1991</strain>
    </source>
</reference>
<evidence type="ECO:0000313" key="2">
    <source>
        <dbReference type="Proteomes" id="UP000052258"/>
    </source>
</evidence>
<comment type="caution">
    <text evidence="1">The sequence shown here is derived from an EMBL/GenBank/DDBJ whole genome shotgun (WGS) entry which is preliminary data.</text>
</comment>
<sequence length="38" mass="4507">MISWKRIIGYWMSNYVFQSTAPSEALQNITEKLLLRFA</sequence>
<accession>A0A0J8J265</accession>